<reference evidence="2 3" key="1">
    <citation type="submission" date="2023-08" db="EMBL/GenBank/DDBJ databases">
        <title>Black Yeasts Isolated from many extreme environments.</title>
        <authorList>
            <person name="Coleine C."/>
            <person name="Stajich J.E."/>
            <person name="Selbmann L."/>
        </authorList>
    </citation>
    <scope>NUCLEOTIDE SEQUENCE [LARGE SCALE GENOMIC DNA]</scope>
    <source>
        <strain evidence="2 3">CCFEE 5935</strain>
    </source>
</reference>
<accession>A0AAV9P4F4</accession>
<dbReference type="GeneID" id="89929699"/>
<dbReference type="EMBL" id="JAVRRT010000014">
    <property type="protein sequence ID" value="KAK5166105.1"/>
    <property type="molecule type" value="Genomic_DNA"/>
</dbReference>
<keyword evidence="3" id="KW-1185">Reference proteome</keyword>
<protein>
    <submittedName>
        <fullName evidence="2">Uncharacterized protein</fullName>
    </submittedName>
</protein>
<feature type="chain" id="PRO_5043664759" evidence="1">
    <location>
        <begin position="21"/>
        <end position="168"/>
    </location>
</feature>
<organism evidence="2 3">
    <name type="scientific">Saxophila tyrrhenica</name>
    <dbReference type="NCBI Taxonomy" id="1690608"/>
    <lineage>
        <taxon>Eukaryota</taxon>
        <taxon>Fungi</taxon>
        <taxon>Dikarya</taxon>
        <taxon>Ascomycota</taxon>
        <taxon>Pezizomycotina</taxon>
        <taxon>Dothideomycetes</taxon>
        <taxon>Dothideomycetidae</taxon>
        <taxon>Mycosphaerellales</taxon>
        <taxon>Extremaceae</taxon>
        <taxon>Saxophila</taxon>
    </lineage>
</organism>
<name>A0AAV9P4F4_9PEZI</name>
<comment type="caution">
    <text evidence="2">The sequence shown here is derived from an EMBL/GenBank/DDBJ whole genome shotgun (WGS) entry which is preliminary data.</text>
</comment>
<evidence type="ECO:0000313" key="2">
    <source>
        <dbReference type="EMBL" id="KAK5166105.1"/>
    </source>
</evidence>
<evidence type="ECO:0000256" key="1">
    <source>
        <dbReference type="SAM" id="SignalP"/>
    </source>
</evidence>
<evidence type="ECO:0000313" key="3">
    <source>
        <dbReference type="Proteomes" id="UP001337655"/>
    </source>
</evidence>
<feature type="signal peptide" evidence="1">
    <location>
        <begin position="1"/>
        <end position="20"/>
    </location>
</feature>
<dbReference type="Proteomes" id="UP001337655">
    <property type="component" value="Unassembled WGS sequence"/>
</dbReference>
<keyword evidence="1" id="KW-0732">Signal</keyword>
<dbReference type="RefSeq" id="XP_064656058.1">
    <property type="nucleotide sequence ID" value="XM_064805598.1"/>
</dbReference>
<proteinExistence type="predicted"/>
<gene>
    <name evidence="2" type="ORF">LTR77_008366</name>
</gene>
<dbReference type="AlphaFoldDB" id="A0AAV9P4F4"/>
<sequence length="168" mass="18333">MRAHLLALQVALIAFSPFSTNKITFIKLLRITSGLQPLETTPEYITWFQFCFEPLRTASTELLALIDVPKLFDPPEHAVDRGGKGGHSPLRIKLSRLSFNSKTQSSTIEKQQNAVAKAAELVVAIKFGLASLAEVNSSIPSLPSTPVVAKEESLLTSEDSKVCPDDEI</sequence>